<feature type="transmembrane region" description="Helical" evidence="1">
    <location>
        <begin position="65"/>
        <end position="83"/>
    </location>
</feature>
<dbReference type="Proteomes" id="UP000886339">
    <property type="component" value="Unassembled WGS sequence"/>
</dbReference>
<feature type="transmembrane region" description="Helical" evidence="1">
    <location>
        <begin position="372"/>
        <end position="399"/>
    </location>
</feature>
<comment type="caution">
    <text evidence="3">The sequence shown here is derived from an EMBL/GenBank/DDBJ whole genome shotgun (WGS) entry which is preliminary data.</text>
</comment>
<comment type="similarity">
    <text evidence="1">Belongs to the glutamate:Na(+) symporter (ESS) (TC 2.A.27) family.</text>
</comment>
<organism evidence="3">
    <name type="scientific">Thiolapillus brandeum</name>
    <dbReference type="NCBI Taxonomy" id="1076588"/>
    <lineage>
        <taxon>Bacteria</taxon>
        <taxon>Pseudomonadati</taxon>
        <taxon>Pseudomonadota</taxon>
        <taxon>Gammaproteobacteria</taxon>
        <taxon>Chromatiales</taxon>
        <taxon>Sedimenticolaceae</taxon>
        <taxon>Thiolapillus</taxon>
    </lineage>
</organism>
<dbReference type="AlphaFoldDB" id="A0A831RYB3"/>
<proteinExistence type="inferred from homology"/>
<feature type="transmembrane region" description="Helical" evidence="1">
    <location>
        <begin position="244"/>
        <end position="263"/>
    </location>
</feature>
<feature type="transmembrane region" description="Helical" evidence="1">
    <location>
        <begin position="160"/>
        <end position="184"/>
    </location>
</feature>
<keyword evidence="1" id="KW-0915">Sodium</keyword>
<evidence type="ECO:0000313" key="3">
    <source>
        <dbReference type="EMBL" id="HEC06368.1"/>
    </source>
</evidence>
<comment type="function">
    <text evidence="1">Catalyzes the sodium-dependent transport of glutamate.</text>
</comment>
<comment type="subcellular location">
    <subcellularLocation>
        <location evidence="1">Cell inner membrane</location>
        <topology evidence="1">Multi-pass membrane protein</topology>
    </subcellularLocation>
</comment>
<keyword evidence="1" id="KW-1133">Transmembrane helix</keyword>
<keyword evidence="1" id="KW-0029">Amino-acid transport</keyword>
<feature type="transmembrane region" description="Helical" evidence="1">
    <location>
        <begin position="36"/>
        <end position="59"/>
    </location>
</feature>
<feature type="transmembrane region" description="Helical" evidence="1">
    <location>
        <begin position="338"/>
        <end position="360"/>
    </location>
</feature>
<keyword evidence="1" id="KW-0997">Cell inner membrane</keyword>
<gene>
    <name evidence="1 3" type="primary">gltS</name>
    <name evidence="3" type="ORF">ENJ12_05935</name>
</gene>
<dbReference type="InterPro" id="IPR004445">
    <property type="entry name" value="GltS"/>
</dbReference>
<keyword evidence="1" id="KW-1003">Cell membrane</keyword>
<keyword evidence="1" id="KW-0406">Ion transport</keyword>
<dbReference type="GO" id="GO:0015501">
    <property type="term" value="F:glutamate:sodium symporter activity"/>
    <property type="evidence" value="ECO:0007669"/>
    <property type="project" value="UniProtKB-UniRule"/>
</dbReference>
<accession>A0A831RYB3</accession>
<keyword evidence="1" id="KW-0739">Sodium transport</keyword>
<keyword evidence="1" id="KW-0769">Symport</keyword>
<dbReference type="GO" id="GO:0015813">
    <property type="term" value="P:L-glutamate transmembrane transport"/>
    <property type="evidence" value="ECO:0007669"/>
    <property type="project" value="UniProtKB-UniRule"/>
</dbReference>
<reference evidence="3" key="1">
    <citation type="journal article" date="2020" name="mSystems">
        <title>Genome- and Community-Level Interaction Insights into Carbon Utilization and Element Cycling Functions of Hydrothermarchaeota in Hydrothermal Sediment.</title>
        <authorList>
            <person name="Zhou Z."/>
            <person name="Liu Y."/>
            <person name="Xu W."/>
            <person name="Pan J."/>
            <person name="Luo Z.H."/>
            <person name="Li M."/>
        </authorList>
    </citation>
    <scope>NUCLEOTIDE SEQUENCE [LARGE SCALE GENOMIC DNA]</scope>
    <source>
        <strain evidence="3">HyVt-458</strain>
    </source>
</reference>
<dbReference type="Pfam" id="PF03616">
    <property type="entry name" value="Glt_symporter"/>
    <property type="match status" value="1"/>
</dbReference>
<dbReference type="NCBIfam" id="TIGR00210">
    <property type="entry name" value="gltS"/>
    <property type="match status" value="1"/>
</dbReference>
<dbReference type="PANTHER" id="PTHR36178">
    <property type="entry name" value="SLR0625 PROTEIN"/>
    <property type="match status" value="1"/>
</dbReference>
<name>A0A831RYB3_9GAMM</name>
<dbReference type="PANTHER" id="PTHR36178:SF1">
    <property type="entry name" value="SODIUM_GLUTAMATE SYMPORTER"/>
    <property type="match status" value="1"/>
</dbReference>
<sequence length="402" mass="41725">MEVSIDNLNIIIVAVLVLALGRLVNRKVAFLDRYNIPYAVTGGILCSLVVLLLAAVWSIKVHFDLQLRDLFLLFFFSTIGLGAKLNTLAQGGKMLFILTLVALMLLVAQNAAGIGIALLTGNSPGYGLLAGSVSFAGGHGTAIAWGQVASEAGLKGAAEFGIACATFGLIAGGLVGGPVGGWLINKYDLRPAPASAAGTDAGDTTSATGCREVHIDDVLGTLLALSVCVTAGEWVNEFLAGKGLSLPGFLTAMMVGIVITNVADTVKKPLNRIAIERAGELSLQLFLAMSLMSMDLMSLMDSMGKILFMVTAQVIVVVAVAVFVVFRVTGRNYDSAIMASGFCGLGLGATPVAIANMTALTTKFGPSIQAFLVIPLIGAFFIDLLNAVVIKFFIALPFFSGG</sequence>
<feature type="transmembrane region" description="Helical" evidence="1">
    <location>
        <begin position="125"/>
        <end position="148"/>
    </location>
</feature>
<feature type="transmembrane region" description="Helical" evidence="1">
    <location>
        <begin position="6"/>
        <end position="24"/>
    </location>
</feature>
<feature type="transmembrane region" description="Helical" evidence="1">
    <location>
        <begin position="306"/>
        <end position="326"/>
    </location>
</feature>
<keyword evidence="1" id="KW-0812">Transmembrane</keyword>
<protein>
    <recommendedName>
        <fullName evidence="1 2">Sodium/glutamate symporter</fullName>
    </recommendedName>
</protein>
<feature type="transmembrane region" description="Helical" evidence="1">
    <location>
        <begin position="95"/>
        <end position="119"/>
    </location>
</feature>
<evidence type="ECO:0000256" key="2">
    <source>
        <dbReference type="NCBIfam" id="TIGR00210"/>
    </source>
</evidence>
<keyword evidence="1" id="KW-0472">Membrane</keyword>
<keyword evidence="1" id="KW-0813">Transport</keyword>
<evidence type="ECO:0000256" key="1">
    <source>
        <dbReference type="HAMAP-Rule" id="MF_02062"/>
    </source>
</evidence>
<dbReference type="GO" id="GO:0005886">
    <property type="term" value="C:plasma membrane"/>
    <property type="evidence" value="ECO:0007669"/>
    <property type="project" value="UniProtKB-SubCell"/>
</dbReference>
<dbReference type="HAMAP" id="MF_02062">
    <property type="entry name" value="GltS"/>
    <property type="match status" value="1"/>
</dbReference>
<dbReference type="EMBL" id="DRLF01000213">
    <property type="protein sequence ID" value="HEC06368.1"/>
    <property type="molecule type" value="Genomic_DNA"/>
</dbReference>